<keyword evidence="3" id="KW-1185">Reference proteome</keyword>
<gene>
    <name evidence="2" type="ORF">JYB85_16010</name>
</gene>
<dbReference type="RefSeq" id="WP_207380090.1">
    <property type="nucleotide sequence ID" value="NZ_CP071502.1"/>
</dbReference>
<proteinExistence type="predicted"/>
<reference evidence="2 3" key="1">
    <citation type="submission" date="2021-03" db="EMBL/GenBank/DDBJ databases">
        <title>Novel species identification of genus Shewanella.</title>
        <authorList>
            <person name="Liu G."/>
            <person name="Zhang Q."/>
        </authorList>
    </citation>
    <scope>NUCLEOTIDE SEQUENCE [LARGE SCALE GENOMIC DNA]</scope>
    <source>
        <strain evidence="2 3">FJAT-52962</strain>
    </source>
</reference>
<dbReference type="InterPro" id="IPR036812">
    <property type="entry name" value="NAD(P)_OxRdtase_dom_sf"/>
</dbReference>
<dbReference type="Proteomes" id="UP000663207">
    <property type="component" value="Chromosome"/>
</dbReference>
<accession>A0ABX7QYY8</accession>
<dbReference type="InterPro" id="IPR050523">
    <property type="entry name" value="AKR_Detox_Biosynth"/>
</dbReference>
<evidence type="ECO:0000313" key="2">
    <source>
        <dbReference type="EMBL" id="QSX36762.1"/>
    </source>
</evidence>
<dbReference type="InterPro" id="IPR023210">
    <property type="entry name" value="NADP_OxRdtase_dom"/>
</dbReference>
<name>A0ABX7QYY8_9GAMM</name>
<dbReference type="Pfam" id="PF00248">
    <property type="entry name" value="Aldo_ket_red"/>
    <property type="match status" value="1"/>
</dbReference>
<dbReference type="PANTHER" id="PTHR43364:SF1">
    <property type="entry name" value="OXIDOREDUCTASE YDHF"/>
    <property type="match status" value="1"/>
</dbReference>
<dbReference type="SUPFAM" id="SSF51430">
    <property type="entry name" value="NAD(P)-linked oxidoreductase"/>
    <property type="match status" value="1"/>
</dbReference>
<sequence length="296" mass="33033">MSHTSLIMSDFAAGFWRLADWGLDGQARLTLIEQYLELGVVTMDHADIYGNYSCERLFGEALALAPGLRSKLQLVSKCGIKPALAGDSSRYVNHYDTSKAHIIASAERSLQLLGTDWLDLLLIHRPDPLMDADEMAEAFVQLRDSGKVRHFGVSNFTPAQFELLQSRLAFPLQTNQVELSPLMMHTLSDGTLDLCQQRRIRPMAWSCLGGGALFSGDSPKAGRLRVELQRLMQETGARDMAQLIYAWVRMHPSRPIPIIGSGNIERIRSALASTAIQLDRQQWFSIWQAAMGHKVP</sequence>
<dbReference type="PRINTS" id="PR00069">
    <property type="entry name" value="ALDKETRDTASE"/>
</dbReference>
<evidence type="ECO:0000259" key="1">
    <source>
        <dbReference type="Pfam" id="PF00248"/>
    </source>
</evidence>
<dbReference type="PANTHER" id="PTHR43364">
    <property type="entry name" value="NADH-SPECIFIC METHYLGLYOXAL REDUCTASE-RELATED"/>
    <property type="match status" value="1"/>
</dbReference>
<dbReference type="Gene3D" id="3.20.20.100">
    <property type="entry name" value="NADP-dependent oxidoreductase domain"/>
    <property type="match status" value="1"/>
</dbReference>
<protein>
    <submittedName>
        <fullName evidence="2">Aldo/keto reductase</fullName>
    </submittedName>
</protein>
<organism evidence="2 3">
    <name type="scientific">Shewanella sedimentimangrovi</name>
    <dbReference type="NCBI Taxonomy" id="2814293"/>
    <lineage>
        <taxon>Bacteria</taxon>
        <taxon>Pseudomonadati</taxon>
        <taxon>Pseudomonadota</taxon>
        <taxon>Gammaproteobacteria</taxon>
        <taxon>Alteromonadales</taxon>
        <taxon>Shewanellaceae</taxon>
        <taxon>Shewanella</taxon>
    </lineage>
</organism>
<evidence type="ECO:0000313" key="3">
    <source>
        <dbReference type="Proteomes" id="UP000663207"/>
    </source>
</evidence>
<dbReference type="InterPro" id="IPR020471">
    <property type="entry name" value="AKR"/>
</dbReference>
<feature type="domain" description="NADP-dependent oxidoreductase" evidence="1">
    <location>
        <begin position="14"/>
        <end position="286"/>
    </location>
</feature>
<dbReference type="EMBL" id="CP071502">
    <property type="protein sequence ID" value="QSX36762.1"/>
    <property type="molecule type" value="Genomic_DNA"/>
</dbReference>
<dbReference type="CDD" id="cd19092">
    <property type="entry name" value="AKR_BsYcsN_EcYdhF-like"/>
    <property type="match status" value="1"/>
</dbReference>